<sequence>MPFMSDRNRSEPRYDKRDESLLTLVGQLPGVVSNLVKAEIANLKTQLAHKGKYAGIGAAFVAGAAVFLFFAVGVLVAVLILALALVMPSWLAALCVFVLFVLVAAILVLIALRYFKKINEDPSPMDNVKEDIKAVKGLGEYDR</sequence>
<reference evidence="2 3" key="1">
    <citation type="submission" date="2018-11" db="EMBL/GenBank/DDBJ databases">
        <title>Sequencing the genomes of 1000 actinobacteria strains.</title>
        <authorList>
            <person name="Klenk H.-P."/>
        </authorList>
    </citation>
    <scope>NUCLEOTIDE SEQUENCE [LARGE SCALE GENOMIC DNA]</scope>
    <source>
        <strain evidence="2 3">DSM 14012</strain>
    </source>
</reference>
<comment type="caution">
    <text evidence="2">The sequence shown here is derived from an EMBL/GenBank/DDBJ whole genome shotgun (WGS) entry which is preliminary data.</text>
</comment>
<protein>
    <submittedName>
        <fullName evidence="2">Putative superfamily III holin-X</fullName>
    </submittedName>
</protein>
<dbReference type="Pfam" id="PF07332">
    <property type="entry name" value="Phage_holin_3_6"/>
    <property type="match status" value="1"/>
</dbReference>
<proteinExistence type="predicted"/>
<keyword evidence="3" id="KW-1185">Reference proteome</keyword>
<accession>A0A3N2BY47</accession>
<dbReference type="SUPFAM" id="SSF103473">
    <property type="entry name" value="MFS general substrate transporter"/>
    <property type="match status" value="1"/>
</dbReference>
<feature type="transmembrane region" description="Helical" evidence="1">
    <location>
        <begin position="53"/>
        <end position="84"/>
    </location>
</feature>
<keyword evidence="1" id="KW-0472">Membrane</keyword>
<evidence type="ECO:0000313" key="2">
    <source>
        <dbReference type="EMBL" id="ROR80191.1"/>
    </source>
</evidence>
<keyword evidence="1" id="KW-0812">Transmembrane</keyword>
<name>A0A3N2BY47_9MICO</name>
<dbReference type="AlphaFoldDB" id="A0A3N2BY47"/>
<dbReference type="Proteomes" id="UP000266915">
    <property type="component" value="Unassembled WGS sequence"/>
</dbReference>
<dbReference type="InterPro" id="IPR009937">
    <property type="entry name" value="Phage_holin_3_6"/>
</dbReference>
<dbReference type="EMBL" id="RKHL01000001">
    <property type="protein sequence ID" value="ROR80191.1"/>
    <property type="molecule type" value="Genomic_DNA"/>
</dbReference>
<evidence type="ECO:0000313" key="3">
    <source>
        <dbReference type="Proteomes" id="UP000266915"/>
    </source>
</evidence>
<dbReference type="InterPro" id="IPR036259">
    <property type="entry name" value="MFS_trans_sf"/>
</dbReference>
<feature type="transmembrane region" description="Helical" evidence="1">
    <location>
        <begin position="90"/>
        <end position="115"/>
    </location>
</feature>
<gene>
    <name evidence="2" type="ORF">EDD42_0228</name>
</gene>
<keyword evidence="1" id="KW-1133">Transmembrane helix</keyword>
<evidence type="ECO:0000256" key="1">
    <source>
        <dbReference type="SAM" id="Phobius"/>
    </source>
</evidence>
<organism evidence="2 3">
    <name type="scientific">Plantibacter flavus</name>
    <dbReference type="NCBI Taxonomy" id="150123"/>
    <lineage>
        <taxon>Bacteria</taxon>
        <taxon>Bacillati</taxon>
        <taxon>Actinomycetota</taxon>
        <taxon>Actinomycetes</taxon>
        <taxon>Micrococcales</taxon>
        <taxon>Microbacteriaceae</taxon>
        <taxon>Plantibacter</taxon>
    </lineage>
</organism>